<accession>A0A6S6STR5</accession>
<proteinExistence type="predicted"/>
<keyword evidence="1" id="KW-0175">Coiled coil</keyword>
<reference evidence="3" key="1">
    <citation type="submission" date="2020-01" db="EMBL/GenBank/DDBJ databases">
        <authorList>
            <person name="Meier V. D."/>
            <person name="Meier V D."/>
        </authorList>
    </citation>
    <scope>NUCLEOTIDE SEQUENCE</scope>
    <source>
        <strain evidence="3">HLG_WM_MAG_05</strain>
    </source>
</reference>
<organism evidence="3">
    <name type="scientific">uncultured Sulfurovum sp</name>
    <dbReference type="NCBI Taxonomy" id="269237"/>
    <lineage>
        <taxon>Bacteria</taxon>
        <taxon>Pseudomonadati</taxon>
        <taxon>Campylobacterota</taxon>
        <taxon>Epsilonproteobacteria</taxon>
        <taxon>Campylobacterales</taxon>
        <taxon>Sulfurovaceae</taxon>
        <taxon>Sulfurovum</taxon>
        <taxon>environmental samples</taxon>
    </lineage>
</organism>
<dbReference type="EMBL" id="CACVAU010000027">
    <property type="protein sequence ID" value="CAA6808015.1"/>
    <property type="molecule type" value="Genomic_DNA"/>
</dbReference>
<keyword evidence="2" id="KW-0472">Membrane</keyword>
<feature type="transmembrane region" description="Helical" evidence="2">
    <location>
        <begin position="6"/>
        <end position="25"/>
    </location>
</feature>
<keyword evidence="2" id="KW-1133">Transmembrane helix</keyword>
<sequence>MIPFAYQQPLVLLTLFILVVLIYFVNKYKKSMDKKQLIINEQKEKIKWLRQVFAENEHRFKQTEHELEKQILLLNNNIQSLEEQAKNGTKNQVVAKLEVLQSKREKLLQRANIHLD</sequence>
<keyword evidence="2" id="KW-0812">Transmembrane</keyword>
<evidence type="ECO:0000256" key="1">
    <source>
        <dbReference type="SAM" id="Coils"/>
    </source>
</evidence>
<feature type="coiled-coil region" evidence="1">
    <location>
        <begin position="25"/>
        <end position="110"/>
    </location>
</feature>
<evidence type="ECO:0000313" key="3">
    <source>
        <dbReference type="EMBL" id="CAA6808015.1"/>
    </source>
</evidence>
<evidence type="ECO:0000256" key="2">
    <source>
        <dbReference type="SAM" id="Phobius"/>
    </source>
</evidence>
<dbReference type="AlphaFoldDB" id="A0A6S6STR5"/>
<name>A0A6S6STR5_9BACT</name>
<gene>
    <name evidence="3" type="ORF">HELGO_WM13288</name>
</gene>
<protein>
    <submittedName>
        <fullName evidence="3">Uncharacterized protein</fullName>
    </submittedName>
</protein>